<dbReference type="OrthoDB" id="5143510at2"/>
<proteinExistence type="predicted"/>
<feature type="transmembrane region" description="Helical" evidence="1">
    <location>
        <begin position="20"/>
        <end position="40"/>
    </location>
</feature>
<dbReference type="Proteomes" id="UP000198825">
    <property type="component" value="Chromosome I"/>
</dbReference>
<evidence type="ECO:0000313" key="3">
    <source>
        <dbReference type="Proteomes" id="UP000198825"/>
    </source>
</evidence>
<reference evidence="3" key="1">
    <citation type="submission" date="2016-10" db="EMBL/GenBank/DDBJ databases">
        <authorList>
            <person name="Varghese N."/>
            <person name="Submissions S."/>
        </authorList>
    </citation>
    <scope>NUCLEOTIDE SEQUENCE [LARGE SCALE GENOMIC DNA]</scope>
    <source>
        <strain evidence="3">DSM 21743</strain>
    </source>
</reference>
<keyword evidence="3" id="KW-1185">Reference proteome</keyword>
<sequence>MASPPSLSPAAQSRQKHATLTIGILLVALWVVPVVVLLALDPTEGARGLALSGLLYLVPGVVMTSVGVRAEQRARRFNRLDWAFAEGLADELQALCGADPLEAYRTAPDLVEVPDARLVEVERHFDQRTVGTVAGRLSHQLSMFGGALGTTYGWPAVGGMAGVVDGMSGVRLDAEQRTWDNLMGDALFVVLEAPGPAGPEDTYRVVTVSAAAAAGWVQALVFATVDHLEGPRTFAGSTVADFSGRVVGHFAPQDVSYAADRLRAQAGRAPERRDPLSVRGLAVGRNALLGVDVQIARQGPLMLFPVQFPALFGQAVARAARRADAVVGRPGVPELR</sequence>
<evidence type="ECO:0000313" key="2">
    <source>
        <dbReference type="EMBL" id="SDV02705.1"/>
    </source>
</evidence>
<evidence type="ECO:0000256" key="1">
    <source>
        <dbReference type="SAM" id="Phobius"/>
    </source>
</evidence>
<protein>
    <submittedName>
        <fullName evidence="2">Uncharacterized protein</fullName>
    </submittedName>
</protein>
<feature type="transmembrane region" description="Helical" evidence="1">
    <location>
        <begin position="46"/>
        <end position="68"/>
    </location>
</feature>
<organism evidence="2 3">
    <name type="scientific">Microlunatus sagamiharensis</name>
    <dbReference type="NCBI Taxonomy" id="546874"/>
    <lineage>
        <taxon>Bacteria</taxon>
        <taxon>Bacillati</taxon>
        <taxon>Actinomycetota</taxon>
        <taxon>Actinomycetes</taxon>
        <taxon>Propionibacteriales</taxon>
        <taxon>Propionibacteriaceae</taxon>
        <taxon>Microlunatus</taxon>
    </lineage>
</organism>
<dbReference type="RefSeq" id="WP_091077773.1">
    <property type="nucleotide sequence ID" value="NZ_LT629799.1"/>
</dbReference>
<keyword evidence="1" id="KW-0812">Transmembrane</keyword>
<gene>
    <name evidence="2" type="ORF">SAMN04488544_3682</name>
</gene>
<keyword evidence="1" id="KW-0472">Membrane</keyword>
<accession>A0A1H2NC71</accession>
<dbReference type="AlphaFoldDB" id="A0A1H2NC71"/>
<keyword evidence="1" id="KW-1133">Transmembrane helix</keyword>
<dbReference type="EMBL" id="LT629799">
    <property type="protein sequence ID" value="SDV02705.1"/>
    <property type="molecule type" value="Genomic_DNA"/>
</dbReference>
<name>A0A1H2NC71_9ACTN</name>